<proteinExistence type="predicted"/>
<name>A0ABV0IE63_9MICC</name>
<dbReference type="RefSeq" id="WP_347918488.1">
    <property type="nucleotide sequence ID" value="NZ_JBDXMX010000001.1"/>
</dbReference>
<sequence>MSDPRAWLAEVQERFENDYDYSDLAPTLYAALTAVLDLLDNADDTVVTQADGVHVPAHLIRRAITEHLGGNRG</sequence>
<reference evidence="1 2" key="1">
    <citation type="submission" date="2024-05" db="EMBL/GenBank/DDBJ databases">
        <authorList>
            <person name="Yi C."/>
        </authorList>
    </citation>
    <scope>NUCLEOTIDE SEQUENCE [LARGE SCALE GENOMIC DNA]</scope>
    <source>
        <strain evidence="1 2">XS13</strain>
    </source>
</reference>
<dbReference type="EMBL" id="JBDXMX010000001">
    <property type="protein sequence ID" value="MEO9246449.1"/>
    <property type="molecule type" value="Genomic_DNA"/>
</dbReference>
<dbReference type="Proteomes" id="UP001484097">
    <property type="component" value="Unassembled WGS sequence"/>
</dbReference>
<evidence type="ECO:0000313" key="2">
    <source>
        <dbReference type="Proteomes" id="UP001484097"/>
    </source>
</evidence>
<keyword evidence="2" id="KW-1185">Reference proteome</keyword>
<protein>
    <submittedName>
        <fullName evidence="1">Uncharacterized protein</fullName>
    </submittedName>
</protein>
<organism evidence="1 2">
    <name type="scientific">Citricoccus nitrophenolicus</name>
    <dbReference type="NCBI Taxonomy" id="863575"/>
    <lineage>
        <taxon>Bacteria</taxon>
        <taxon>Bacillati</taxon>
        <taxon>Actinomycetota</taxon>
        <taxon>Actinomycetes</taxon>
        <taxon>Micrococcales</taxon>
        <taxon>Micrococcaceae</taxon>
        <taxon>Citricoccus</taxon>
    </lineage>
</organism>
<accession>A0ABV0IE63</accession>
<evidence type="ECO:0000313" key="1">
    <source>
        <dbReference type="EMBL" id="MEO9246449.1"/>
    </source>
</evidence>
<gene>
    <name evidence="1" type="ORF">ABDK96_01995</name>
</gene>
<comment type="caution">
    <text evidence="1">The sequence shown here is derived from an EMBL/GenBank/DDBJ whole genome shotgun (WGS) entry which is preliminary data.</text>
</comment>